<dbReference type="STRING" id="230819.A0A5C3L3X1"/>
<dbReference type="PANTHER" id="PTHR10039:SF15">
    <property type="entry name" value="NACHT DOMAIN-CONTAINING PROTEIN"/>
    <property type="match status" value="1"/>
</dbReference>
<protein>
    <recommendedName>
        <fullName evidence="2">Nephrocystin 3-like N-terminal domain-containing protein</fullName>
    </recommendedName>
</protein>
<dbReference type="EMBL" id="ML210162">
    <property type="protein sequence ID" value="TFK27719.1"/>
    <property type="molecule type" value="Genomic_DNA"/>
</dbReference>
<proteinExistence type="predicted"/>
<dbReference type="InterPro" id="IPR027417">
    <property type="entry name" value="P-loop_NTPase"/>
</dbReference>
<evidence type="ECO:0000256" key="1">
    <source>
        <dbReference type="ARBA" id="ARBA00022737"/>
    </source>
</evidence>
<dbReference type="Proteomes" id="UP000307440">
    <property type="component" value="Unassembled WGS sequence"/>
</dbReference>
<organism evidence="3 4">
    <name type="scientific">Coprinopsis marcescibilis</name>
    <name type="common">Agaric fungus</name>
    <name type="synonym">Psathyrella marcescibilis</name>
    <dbReference type="NCBI Taxonomy" id="230819"/>
    <lineage>
        <taxon>Eukaryota</taxon>
        <taxon>Fungi</taxon>
        <taxon>Dikarya</taxon>
        <taxon>Basidiomycota</taxon>
        <taxon>Agaricomycotina</taxon>
        <taxon>Agaricomycetes</taxon>
        <taxon>Agaricomycetidae</taxon>
        <taxon>Agaricales</taxon>
        <taxon>Agaricineae</taxon>
        <taxon>Psathyrellaceae</taxon>
        <taxon>Coprinopsis</taxon>
    </lineage>
</organism>
<keyword evidence="4" id="KW-1185">Reference proteome</keyword>
<evidence type="ECO:0000313" key="4">
    <source>
        <dbReference type="Proteomes" id="UP000307440"/>
    </source>
</evidence>
<dbReference type="Gene3D" id="3.40.50.300">
    <property type="entry name" value="P-loop containing nucleotide triphosphate hydrolases"/>
    <property type="match status" value="1"/>
</dbReference>
<dbReference type="Pfam" id="PF24883">
    <property type="entry name" value="NPHP3_N"/>
    <property type="match status" value="1"/>
</dbReference>
<dbReference type="OrthoDB" id="3014077at2759"/>
<keyword evidence="1" id="KW-0677">Repeat</keyword>
<evidence type="ECO:0000259" key="2">
    <source>
        <dbReference type="Pfam" id="PF24883"/>
    </source>
</evidence>
<dbReference type="AlphaFoldDB" id="A0A5C3L3X1"/>
<dbReference type="PANTHER" id="PTHR10039">
    <property type="entry name" value="AMELOGENIN"/>
    <property type="match status" value="1"/>
</dbReference>
<evidence type="ECO:0000313" key="3">
    <source>
        <dbReference type="EMBL" id="TFK27719.1"/>
    </source>
</evidence>
<feature type="domain" description="Nephrocystin 3-like N-terminal" evidence="2">
    <location>
        <begin position="96"/>
        <end position="260"/>
    </location>
</feature>
<dbReference type="SUPFAM" id="SSF52540">
    <property type="entry name" value="P-loop containing nucleoside triphosphate hydrolases"/>
    <property type="match status" value="1"/>
</dbReference>
<dbReference type="InterPro" id="IPR056884">
    <property type="entry name" value="NPHP3-like_N"/>
</dbReference>
<sequence>MPETMYVTGSSTDTHYCFLLPPTLLPLTAVDPMSFFKGSHHFTINNGVFNGYNANGMSPLVYLQQFVASGATHDSQERSPPPRCYPGTRISITRALLRWVRKHRRKGVVWLHGPVGTGKTAIAQTFAEKCAAQGILGASFFFYRGSDQRNEASMFVATIALQLATSIPAIRSHIESAIVEDPAIITKDLFIQLEKLVIEPLLKIEADRVDRLIIIDGLDECLGRSKASGSDAEKEQLLVLKLVDRLNSLNLPIIVLICSRPEAWISDGFKSLPRLWRCTRKLDLFKTSSLNRDIEVYFQTEFARIREQAGIDEAAEPWPSPRAFRNLVIAASGQFIYAATVIRFVEDPWYSPMDRLQVILSPSTSLDSKWLEPLDGLYLQILKNCPNYALTTEILGCLTYIEEDIWFALPKGLTKPAVLVLGSILGWPPHAFRGLHSLVLTNATYYERPFYHASFQEFLDSPRSGRFYQPLPGPHYFSLLLTKCVEFLLARSKNQYSIGGMHSDALYFATWSLEECLLPSVQITYSESNIPEGVQNALKLAASANLLGPSVGTLSVDRLVFHYLGGRIHNDVELIRDCIAANQRNYDLELTKKLADLTLEDRDYLFRFVDVIYGNQQSHLTPSGYNPSFAQIKFLILDERICPTFEGIDATRFLREKGLDALCIEKWASDWNDVARVADERPESVCLHYCYFRRDFIAFLATPRRSQPLGWHRMQEGKLGNNVERCFLRMKRLDKVRAQDAERSEPNRCKRCAWYARWDIQRNVFSVILDWVPLLDDLYDIGTHLKDHSAHMGVIPREASEEPKGHQGYDCWNRVGGKVDRCPKFPLGTGDEWNTCILRCICSGKLRLAAQLLDFILPFFAPLSISLSVKPRYPIWTVQFAEMVPIFKHILSKKGYL</sequence>
<accession>A0A5C3L3X1</accession>
<gene>
    <name evidence="3" type="ORF">FA15DRAFT_148759</name>
</gene>
<name>A0A5C3L3X1_COPMA</name>
<reference evidence="3 4" key="1">
    <citation type="journal article" date="2019" name="Nat. Ecol. Evol.">
        <title>Megaphylogeny resolves global patterns of mushroom evolution.</title>
        <authorList>
            <person name="Varga T."/>
            <person name="Krizsan K."/>
            <person name="Foldi C."/>
            <person name="Dima B."/>
            <person name="Sanchez-Garcia M."/>
            <person name="Sanchez-Ramirez S."/>
            <person name="Szollosi G.J."/>
            <person name="Szarkandi J.G."/>
            <person name="Papp V."/>
            <person name="Albert L."/>
            <person name="Andreopoulos W."/>
            <person name="Angelini C."/>
            <person name="Antonin V."/>
            <person name="Barry K.W."/>
            <person name="Bougher N.L."/>
            <person name="Buchanan P."/>
            <person name="Buyck B."/>
            <person name="Bense V."/>
            <person name="Catcheside P."/>
            <person name="Chovatia M."/>
            <person name="Cooper J."/>
            <person name="Damon W."/>
            <person name="Desjardin D."/>
            <person name="Finy P."/>
            <person name="Geml J."/>
            <person name="Haridas S."/>
            <person name="Hughes K."/>
            <person name="Justo A."/>
            <person name="Karasinski D."/>
            <person name="Kautmanova I."/>
            <person name="Kiss B."/>
            <person name="Kocsube S."/>
            <person name="Kotiranta H."/>
            <person name="LaButti K.M."/>
            <person name="Lechner B.E."/>
            <person name="Liimatainen K."/>
            <person name="Lipzen A."/>
            <person name="Lukacs Z."/>
            <person name="Mihaltcheva S."/>
            <person name="Morgado L.N."/>
            <person name="Niskanen T."/>
            <person name="Noordeloos M.E."/>
            <person name="Ohm R.A."/>
            <person name="Ortiz-Santana B."/>
            <person name="Ovrebo C."/>
            <person name="Racz N."/>
            <person name="Riley R."/>
            <person name="Savchenko A."/>
            <person name="Shiryaev A."/>
            <person name="Soop K."/>
            <person name="Spirin V."/>
            <person name="Szebenyi C."/>
            <person name="Tomsovsky M."/>
            <person name="Tulloss R.E."/>
            <person name="Uehling J."/>
            <person name="Grigoriev I.V."/>
            <person name="Vagvolgyi C."/>
            <person name="Papp T."/>
            <person name="Martin F.M."/>
            <person name="Miettinen O."/>
            <person name="Hibbett D.S."/>
            <person name="Nagy L.G."/>
        </authorList>
    </citation>
    <scope>NUCLEOTIDE SEQUENCE [LARGE SCALE GENOMIC DNA]</scope>
    <source>
        <strain evidence="3 4">CBS 121175</strain>
    </source>
</reference>